<dbReference type="AlphaFoldDB" id="A0A9Q3HMK2"/>
<feature type="region of interest" description="Disordered" evidence="1">
    <location>
        <begin position="100"/>
        <end position="120"/>
    </location>
</feature>
<dbReference type="EMBL" id="AVOT02021856">
    <property type="protein sequence ID" value="MBW0510941.1"/>
    <property type="molecule type" value="Genomic_DNA"/>
</dbReference>
<comment type="caution">
    <text evidence="2">The sequence shown here is derived from an EMBL/GenBank/DDBJ whole genome shotgun (WGS) entry which is preliminary data.</text>
</comment>
<keyword evidence="3" id="KW-1185">Reference proteome</keyword>
<evidence type="ECO:0000313" key="2">
    <source>
        <dbReference type="EMBL" id="MBW0510941.1"/>
    </source>
</evidence>
<reference evidence="2" key="1">
    <citation type="submission" date="2021-03" db="EMBL/GenBank/DDBJ databases">
        <title>Draft genome sequence of rust myrtle Austropuccinia psidii MF-1, a brazilian biotype.</title>
        <authorList>
            <person name="Quecine M.C."/>
            <person name="Pachon D.M.R."/>
            <person name="Bonatelli M.L."/>
            <person name="Correr F.H."/>
            <person name="Franceschini L.M."/>
            <person name="Leite T.F."/>
            <person name="Margarido G.R.A."/>
            <person name="Almeida C.A."/>
            <person name="Ferrarezi J.A."/>
            <person name="Labate C.A."/>
        </authorList>
    </citation>
    <scope>NUCLEOTIDE SEQUENCE</scope>
    <source>
        <strain evidence="2">MF-1</strain>
    </source>
</reference>
<protein>
    <submittedName>
        <fullName evidence="2">Uncharacterized protein</fullName>
    </submittedName>
</protein>
<sequence>MLYSLVIQQPNPLFKHYHPAIRPLCSPRSPVTKRATCCALYARSGVSPASAPQQQTTLVLLADKHTRNARLLSEPSNHVARGVPDQDSLARTPLCSMMMKSFPSGNGHRYPKQADGNDYR</sequence>
<evidence type="ECO:0000313" key="3">
    <source>
        <dbReference type="Proteomes" id="UP000765509"/>
    </source>
</evidence>
<evidence type="ECO:0000256" key="1">
    <source>
        <dbReference type="SAM" id="MobiDB-lite"/>
    </source>
</evidence>
<gene>
    <name evidence="2" type="ORF">O181_050656</name>
</gene>
<name>A0A9Q3HMK2_9BASI</name>
<proteinExistence type="predicted"/>
<accession>A0A9Q3HMK2</accession>
<dbReference type="Proteomes" id="UP000765509">
    <property type="component" value="Unassembled WGS sequence"/>
</dbReference>
<organism evidence="2 3">
    <name type="scientific">Austropuccinia psidii MF-1</name>
    <dbReference type="NCBI Taxonomy" id="1389203"/>
    <lineage>
        <taxon>Eukaryota</taxon>
        <taxon>Fungi</taxon>
        <taxon>Dikarya</taxon>
        <taxon>Basidiomycota</taxon>
        <taxon>Pucciniomycotina</taxon>
        <taxon>Pucciniomycetes</taxon>
        <taxon>Pucciniales</taxon>
        <taxon>Sphaerophragmiaceae</taxon>
        <taxon>Austropuccinia</taxon>
    </lineage>
</organism>